<dbReference type="Gene3D" id="1.50.10.140">
    <property type="match status" value="1"/>
</dbReference>
<dbReference type="EMBL" id="CAKXZT010000056">
    <property type="protein sequence ID" value="CAH2396783.1"/>
    <property type="molecule type" value="Genomic_DNA"/>
</dbReference>
<protein>
    <submittedName>
        <fullName evidence="3">Beta-glucosidase</fullName>
    </submittedName>
</protein>
<sequence>MLLNYLQTDTDPIAPFESNAPQSLQERLPLAGDRCSHFSSRQVQRTDPFGDISKGQTSLSTPHCRLRYTASRALRADRNWPSPDQGPNPSGRGGGGAHVVPVAIEKPPRIFIGRKHYDGPRPDEALAELLNTVQRQTLRFFWEFGHPTSGLARERSNTTPHVVTTGGSGFGIMAILAGVERGWIGRRAALDRLIKVVCFLGQAERHHGAFPHWMDGDSGRTIPFSQLDDGGDIVETAYLMVGLLSARQYFRGPDAKERVLRSLINALWSEVEWDWYTRGSEALAWHWSPVHGWAMDLPIHGWNECLIAFILAASAARHSIEVDVYHRGWTAGRAFANGRSIEGVRLPLGPDHGGPLFFSHYSFLGLDPRALRDRYADYWHQNVAYTHINRTHCIRNPGKFDGYGADCWGLTASDSIHGYVAHAPDRDLGVITPSGALGSFPYAPAECELALRHFASRGDRLWGEYGFRDAFSPSTGWCADSYLAIDQGPIVVMIENYRSGLLWRLFMSCPEIQIGLARLGFSRRPKAAAATS</sequence>
<proteinExistence type="predicted"/>
<evidence type="ECO:0000313" key="3">
    <source>
        <dbReference type="EMBL" id="CAH2396783.1"/>
    </source>
</evidence>
<name>A0ABM9DK52_9HYPH</name>
<dbReference type="Proteomes" id="UP001153050">
    <property type="component" value="Unassembled WGS sequence"/>
</dbReference>
<dbReference type="Pfam" id="PF10091">
    <property type="entry name" value="Glycoamylase"/>
    <property type="match status" value="1"/>
</dbReference>
<feature type="domain" description="Glycoamylase-like" evidence="2">
    <location>
        <begin position="298"/>
        <end position="510"/>
    </location>
</feature>
<feature type="region of interest" description="Disordered" evidence="1">
    <location>
        <begin position="75"/>
        <end position="97"/>
    </location>
</feature>
<evidence type="ECO:0000259" key="2">
    <source>
        <dbReference type="Pfam" id="PF10091"/>
    </source>
</evidence>
<evidence type="ECO:0000313" key="4">
    <source>
        <dbReference type="Proteomes" id="UP001153050"/>
    </source>
</evidence>
<reference evidence="3 4" key="1">
    <citation type="submission" date="2022-03" db="EMBL/GenBank/DDBJ databases">
        <authorList>
            <person name="Brunel B."/>
        </authorList>
    </citation>
    <scope>NUCLEOTIDE SEQUENCE [LARGE SCALE GENOMIC DNA]</scope>
    <source>
        <strain evidence="3">STM5069sample</strain>
    </source>
</reference>
<dbReference type="InterPro" id="IPR019282">
    <property type="entry name" value="Glycoamylase-like_cons_dom"/>
</dbReference>
<keyword evidence="4" id="KW-1185">Reference proteome</keyword>
<organism evidence="3 4">
    <name type="scientific">Mesorhizobium escarrei</name>
    <dbReference type="NCBI Taxonomy" id="666018"/>
    <lineage>
        <taxon>Bacteria</taxon>
        <taxon>Pseudomonadati</taxon>
        <taxon>Pseudomonadota</taxon>
        <taxon>Alphaproteobacteria</taxon>
        <taxon>Hyphomicrobiales</taxon>
        <taxon>Phyllobacteriaceae</taxon>
        <taxon>Mesorhizobium</taxon>
    </lineage>
</organism>
<gene>
    <name evidence="3" type="ORF">MES5069_1490003</name>
</gene>
<comment type="caution">
    <text evidence="3">The sequence shown here is derived from an EMBL/GenBank/DDBJ whole genome shotgun (WGS) entry which is preliminary data.</text>
</comment>
<evidence type="ECO:0000256" key="1">
    <source>
        <dbReference type="SAM" id="MobiDB-lite"/>
    </source>
</evidence>
<accession>A0ABM9DK52</accession>